<feature type="compositionally biased region" description="Basic residues" evidence="1">
    <location>
        <begin position="51"/>
        <end position="60"/>
    </location>
</feature>
<feature type="region of interest" description="Disordered" evidence="1">
    <location>
        <begin position="31"/>
        <end position="65"/>
    </location>
</feature>
<proteinExistence type="predicted"/>
<dbReference type="EMBL" id="CAICTM010000852">
    <property type="protein sequence ID" value="CAB9517385.1"/>
    <property type="molecule type" value="Genomic_DNA"/>
</dbReference>
<evidence type="ECO:0000313" key="2">
    <source>
        <dbReference type="EMBL" id="CAB9517385.1"/>
    </source>
</evidence>
<name>A0A9N8EFA3_9STRA</name>
<keyword evidence="3" id="KW-1185">Reference proteome</keyword>
<evidence type="ECO:0000256" key="1">
    <source>
        <dbReference type="SAM" id="MobiDB-lite"/>
    </source>
</evidence>
<dbReference type="AlphaFoldDB" id="A0A9N8EFA3"/>
<accession>A0A9N8EFA3</accession>
<comment type="caution">
    <text evidence="2">The sequence shown here is derived from an EMBL/GenBank/DDBJ whole genome shotgun (WGS) entry which is preliminary data.</text>
</comment>
<protein>
    <submittedName>
        <fullName evidence="2">Uncharacterized protein</fullName>
    </submittedName>
</protein>
<organism evidence="2 3">
    <name type="scientific">Seminavis robusta</name>
    <dbReference type="NCBI Taxonomy" id="568900"/>
    <lineage>
        <taxon>Eukaryota</taxon>
        <taxon>Sar</taxon>
        <taxon>Stramenopiles</taxon>
        <taxon>Ochrophyta</taxon>
        <taxon>Bacillariophyta</taxon>
        <taxon>Bacillariophyceae</taxon>
        <taxon>Bacillariophycidae</taxon>
        <taxon>Naviculales</taxon>
        <taxon>Naviculaceae</taxon>
        <taxon>Seminavis</taxon>
    </lineage>
</organism>
<dbReference type="Proteomes" id="UP001153069">
    <property type="component" value="Unassembled WGS sequence"/>
</dbReference>
<sequence>MKSLVRSFPLLGGRRKLHNKVEDHSAKDVVEDTTTTCDDASNSSITSERKNYRRKNKNKNKSVTELDPQAMLLLLETHAGQLQAEEWLQQIKNSSAPRHCMHAEDYPE</sequence>
<reference evidence="2" key="1">
    <citation type="submission" date="2020-06" db="EMBL/GenBank/DDBJ databases">
        <authorList>
            <consortium name="Plant Systems Biology data submission"/>
        </authorList>
    </citation>
    <scope>NUCLEOTIDE SEQUENCE</scope>
    <source>
        <strain evidence="2">D6</strain>
    </source>
</reference>
<gene>
    <name evidence="2" type="ORF">SEMRO_853_G211090.1</name>
</gene>
<evidence type="ECO:0000313" key="3">
    <source>
        <dbReference type="Proteomes" id="UP001153069"/>
    </source>
</evidence>